<dbReference type="EMBL" id="BAAAQA010000004">
    <property type="protein sequence ID" value="GAA2111683.1"/>
    <property type="molecule type" value="Genomic_DNA"/>
</dbReference>
<dbReference type="Gene3D" id="3.40.50.10320">
    <property type="entry name" value="LmbE-like"/>
    <property type="match status" value="1"/>
</dbReference>
<keyword evidence="4" id="KW-1185">Reference proteome</keyword>
<evidence type="ECO:0000313" key="3">
    <source>
        <dbReference type="EMBL" id="GAA2111683.1"/>
    </source>
</evidence>
<accession>A0ABN2XHY1</accession>
<dbReference type="RefSeq" id="WP_344223663.1">
    <property type="nucleotide sequence ID" value="NZ_BAAAQA010000004.1"/>
</dbReference>
<dbReference type="SUPFAM" id="SSF53335">
    <property type="entry name" value="S-adenosyl-L-methionine-dependent methyltransferases"/>
    <property type="match status" value="1"/>
</dbReference>
<evidence type="ECO:0000256" key="1">
    <source>
        <dbReference type="ARBA" id="ARBA00022833"/>
    </source>
</evidence>
<sequence length="445" mass="49701">MVTFDHRDPGTPEQEWADSKALRVVPELDLEGVDRAVVFAAHPDDETLGAGGTVHRLIQNGAAVRVIVATLGEKSHPDSPTHTQESLSRVRHQEMAEAVGAITAGCVTPEYLALPDGGLTAEALAGPINDAVAWAAHGNQPLAVVTWVKDGHPDHEVLAEQVRQTAGAAAVRCVQYPIWWWHWGTPNKLPRGLVHVTLSDEDRDAKQQALEHHASQVRPLSDQPGDEVLLGPHILEHFERDREYFILAAPHQTPVFNRVHTESEDPWNVDSSRYEHRKRDVLTASLPRELYPRALDIGCSTGALTAQLAARVDVMTAVDASDVALDKARARLAERGLKNVQLRNAVLPEQWDPEWTGLDLIVVSEVGYFCSPEQWKELLTLCTKALSPDGHLVLCHWRHPIKDWPLDGDDVHREARRRRTLTRLVEHREADFEIDIYTRTRRGRA</sequence>
<dbReference type="InterPro" id="IPR024078">
    <property type="entry name" value="LmbE-like_dom_sf"/>
</dbReference>
<dbReference type="CDD" id="cd02440">
    <property type="entry name" value="AdoMet_MTases"/>
    <property type="match status" value="1"/>
</dbReference>
<dbReference type="Proteomes" id="UP001500166">
    <property type="component" value="Unassembled WGS sequence"/>
</dbReference>
<keyword evidence="1" id="KW-0862">Zinc</keyword>
<comment type="caution">
    <text evidence="3">The sequence shown here is derived from an EMBL/GenBank/DDBJ whole genome shotgun (WGS) entry which is preliminary data.</text>
</comment>
<feature type="domain" description="Methyltransferase" evidence="2">
    <location>
        <begin position="295"/>
        <end position="390"/>
    </location>
</feature>
<dbReference type="Pfam" id="PF13649">
    <property type="entry name" value="Methyltransf_25"/>
    <property type="match status" value="1"/>
</dbReference>
<organism evidence="3 4">
    <name type="scientific">Kocuria atrinae</name>
    <dbReference type="NCBI Taxonomy" id="592377"/>
    <lineage>
        <taxon>Bacteria</taxon>
        <taxon>Bacillati</taxon>
        <taxon>Actinomycetota</taxon>
        <taxon>Actinomycetes</taxon>
        <taxon>Micrococcales</taxon>
        <taxon>Micrococcaceae</taxon>
        <taxon>Kocuria</taxon>
    </lineage>
</organism>
<dbReference type="InterPro" id="IPR041698">
    <property type="entry name" value="Methyltransf_25"/>
</dbReference>
<dbReference type="Gene3D" id="3.40.50.150">
    <property type="entry name" value="Vaccinia Virus protein VP39"/>
    <property type="match status" value="1"/>
</dbReference>
<dbReference type="SUPFAM" id="SSF102588">
    <property type="entry name" value="LmbE-like"/>
    <property type="match status" value="1"/>
</dbReference>
<dbReference type="Pfam" id="PF02585">
    <property type="entry name" value="PIG-L"/>
    <property type="match status" value="1"/>
</dbReference>
<dbReference type="InterPro" id="IPR003737">
    <property type="entry name" value="GlcNAc_PI_deacetylase-related"/>
</dbReference>
<proteinExistence type="predicted"/>
<evidence type="ECO:0000313" key="4">
    <source>
        <dbReference type="Proteomes" id="UP001500166"/>
    </source>
</evidence>
<gene>
    <name evidence="3" type="ORF">GCM10009824_07170</name>
</gene>
<dbReference type="PANTHER" id="PTHR12993">
    <property type="entry name" value="N-ACETYLGLUCOSAMINYL-PHOSPHATIDYLINOSITOL DE-N-ACETYLASE-RELATED"/>
    <property type="match status" value="1"/>
</dbReference>
<dbReference type="InterPro" id="IPR029063">
    <property type="entry name" value="SAM-dependent_MTases_sf"/>
</dbReference>
<evidence type="ECO:0000259" key="2">
    <source>
        <dbReference type="Pfam" id="PF13649"/>
    </source>
</evidence>
<name>A0ABN2XHY1_9MICC</name>
<dbReference type="PANTHER" id="PTHR12993:SF11">
    <property type="entry name" value="N-ACETYLGLUCOSAMINYL-PHOSPHATIDYLINOSITOL DE-N-ACETYLASE"/>
    <property type="match status" value="1"/>
</dbReference>
<reference evidence="3 4" key="1">
    <citation type="journal article" date="2019" name="Int. J. Syst. Evol. Microbiol.">
        <title>The Global Catalogue of Microorganisms (GCM) 10K type strain sequencing project: providing services to taxonomists for standard genome sequencing and annotation.</title>
        <authorList>
            <consortium name="The Broad Institute Genomics Platform"/>
            <consortium name="The Broad Institute Genome Sequencing Center for Infectious Disease"/>
            <person name="Wu L."/>
            <person name="Ma J."/>
        </authorList>
    </citation>
    <scope>NUCLEOTIDE SEQUENCE [LARGE SCALE GENOMIC DNA]</scope>
    <source>
        <strain evidence="3 4">JCM 15914</strain>
    </source>
</reference>
<protein>
    <recommendedName>
        <fullName evidence="2">Methyltransferase domain-containing protein</fullName>
    </recommendedName>
</protein>